<dbReference type="GO" id="GO:0008168">
    <property type="term" value="F:methyltransferase activity"/>
    <property type="evidence" value="ECO:0007669"/>
    <property type="project" value="InterPro"/>
</dbReference>
<dbReference type="STRING" id="2880.D8LEQ6"/>
<dbReference type="eggNOG" id="KOG2084">
    <property type="taxonomic scope" value="Eukaryota"/>
</dbReference>
<proteinExistence type="predicted"/>
<organism evidence="2 3">
    <name type="scientific">Ectocarpus siliculosus</name>
    <name type="common">Brown alga</name>
    <name type="synonym">Conferva siliculosa</name>
    <dbReference type="NCBI Taxonomy" id="2880"/>
    <lineage>
        <taxon>Eukaryota</taxon>
        <taxon>Sar</taxon>
        <taxon>Stramenopiles</taxon>
        <taxon>Ochrophyta</taxon>
        <taxon>PX clade</taxon>
        <taxon>Phaeophyceae</taxon>
        <taxon>Ectocarpales</taxon>
        <taxon>Ectocarpaceae</taxon>
        <taxon>Ectocarpus</taxon>
    </lineage>
</organism>
<dbReference type="InterPro" id="IPR046341">
    <property type="entry name" value="SET_dom_sf"/>
</dbReference>
<feature type="domain" description="SET" evidence="1">
    <location>
        <begin position="260"/>
        <end position="472"/>
    </location>
</feature>
<gene>
    <name evidence="2" type="ORF">Esi_0137_0074</name>
</gene>
<dbReference type="Proteomes" id="UP000002630">
    <property type="component" value="Linkage Group LG27"/>
</dbReference>
<dbReference type="CDD" id="cd20071">
    <property type="entry name" value="SET_SMYD"/>
    <property type="match status" value="1"/>
</dbReference>
<evidence type="ECO:0000313" key="3">
    <source>
        <dbReference type="Proteomes" id="UP000002630"/>
    </source>
</evidence>
<dbReference type="EMBL" id="FN647981">
    <property type="protein sequence ID" value="CBN78619.1"/>
    <property type="molecule type" value="Genomic_DNA"/>
</dbReference>
<dbReference type="OMA" id="ENCFVPL"/>
<dbReference type="InterPro" id="IPR001214">
    <property type="entry name" value="SET_dom"/>
</dbReference>
<dbReference type="InParanoid" id="D8LEQ6"/>
<accession>D8LEQ6</accession>
<evidence type="ECO:0000313" key="2">
    <source>
        <dbReference type="EMBL" id="CBN78619.1"/>
    </source>
</evidence>
<evidence type="ECO:0000259" key="1">
    <source>
        <dbReference type="PROSITE" id="PS50280"/>
    </source>
</evidence>
<protein>
    <recommendedName>
        <fullName evidence="1">SET domain-containing protein</fullName>
    </recommendedName>
</protein>
<dbReference type="EMBL" id="FN649752">
    <property type="protein sequence ID" value="CBN78619.1"/>
    <property type="molecule type" value="Genomic_DNA"/>
</dbReference>
<dbReference type="PROSITE" id="PS50280">
    <property type="entry name" value="SET"/>
    <property type="match status" value="1"/>
</dbReference>
<name>D8LEQ6_ECTSI</name>
<dbReference type="AlphaFoldDB" id="D8LEQ6"/>
<keyword evidence="3" id="KW-1185">Reference proteome</keyword>
<dbReference type="InterPro" id="IPR044237">
    <property type="entry name" value="ATXR2-like"/>
</dbReference>
<dbReference type="PANTHER" id="PTHR47436:SF1">
    <property type="entry name" value="SET DOMAIN-CONTAINING PROTEIN"/>
    <property type="match status" value="1"/>
</dbReference>
<reference evidence="2 3" key="1">
    <citation type="journal article" date="2010" name="Nature">
        <title>The Ectocarpus genome and the independent evolution of multicellularity in brown algae.</title>
        <authorList>
            <person name="Cock J.M."/>
            <person name="Sterck L."/>
            <person name="Rouze P."/>
            <person name="Scornet D."/>
            <person name="Allen A.E."/>
            <person name="Amoutzias G."/>
            <person name="Anthouard V."/>
            <person name="Artiguenave F."/>
            <person name="Aury J.M."/>
            <person name="Badger J.H."/>
            <person name="Beszteri B."/>
            <person name="Billiau K."/>
            <person name="Bonnet E."/>
            <person name="Bothwell J.H."/>
            <person name="Bowler C."/>
            <person name="Boyen C."/>
            <person name="Brownlee C."/>
            <person name="Carrano C.J."/>
            <person name="Charrier B."/>
            <person name="Cho G.Y."/>
            <person name="Coelho S.M."/>
            <person name="Collen J."/>
            <person name="Corre E."/>
            <person name="Da Silva C."/>
            <person name="Delage L."/>
            <person name="Delaroque N."/>
            <person name="Dittami S.M."/>
            <person name="Doulbeau S."/>
            <person name="Elias M."/>
            <person name="Farnham G."/>
            <person name="Gachon C.M."/>
            <person name="Gschloessl B."/>
            <person name="Heesch S."/>
            <person name="Jabbari K."/>
            <person name="Jubin C."/>
            <person name="Kawai H."/>
            <person name="Kimura K."/>
            <person name="Kloareg B."/>
            <person name="Kupper F.C."/>
            <person name="Lang D."/>
            <person name="Le Bail A."/>
            <person name="Leblanc C."/>
            <person name="Lerouge P."/>
            <person name="Lohr M."/>
            <person name="Lopez P.J."/>
            <person name="Martens C."/>
            <person name="Maumus F."/>
            <person name="Michel G."/>
            <person name="Miranda-Saavedra D."/>
            <person name="Morales J."/>
            <person name="Moreau H."/>
            <person name="Motomura T."/>
            <person name="Nagasato C."/>
            <person name="Napoli C.A."/>
            <person name="Nelson D.R."/>
            <person name="Nyvall-Collen P."/>
            <person name="Peters A.F."/>
            <person name="Pommier C."/>
            <person name="Potin P."/>
            <person name="Poulain J."/>
            <person name="Quesneville H."/>
            <person name="Read B."/>
            <person name="Rensing S.A."/>
            <person name="Ritter A."/>
            <person name="Rousvoal S."/>
            <person name="Samanta M."/>
            <person name="Samson G."/>
            <person name="Schroeder D.C."/>
            <person name="Segurens B."/>
            <person name="Strittmatter M."/>
            <person name="Tonon T."/>
            <person name="Tregear J.W."/>
            <person name="Valentin K."/>
            <person name="von Dassow P."/>
            <person name="Yamagishi T."/>
            <person name="Van de Peer Y."/>
            <person name="Wincker P."/>
        </authorList>
    </citation>
    <scope>NUCLEOTIDE SEQUENCE [LARGE SCALE GENOMIC DNA]</scope>
    <source>
        <strain evidence="3">Ec32 / CCAP1310/4</strain>
    </source>
</reference>
<sequence>MKPLLSLPSKAMPLVAMQSLDNAQDVTVCRNCLGFAGDVISQLDNLTGLNRPECLARHKARQRCSKSNGYDDQTAPAHELSGLYECLGGCGEVYCSPRCRSEHWERCHRLLCVGPVPDEEAQSHPLVEFRIHAMQTNEIFLLVGEVMAQIATAFTEKVREKPGADGSGGDLDVDDEISAARAPFADFVQEPWWDVAVARDGRDKTDGSSPPPCTPDDGCNGDENVCAAAAALPGTLRALCGESSALLRRAFARSVGPLPAPLEQALTAEMFGRVVGMFEQNNVGIRAPSPIPEVLRELLSASSEGDSDDATRGISREVLGEVAQLVGEVMDDEYEEEEGEDEDEGDLPMICRVSPRTFVAGDDALEGSGMGPGEAETILKVAMDGGGEEGEEVVSLFPPLDGTALYPLICCMNHSCRPNCLVRYPGRRREKKATADPEKAAGAGAGSADPLVAQLVLLEDVPAGEELTQSYVTREMGLVERREALEDYGFFCTCPRCLEEEAMASS</sequence>
<dbReference type="OrthoDB" id="47172at2759"/>
<dbReference type="PANTHER" id="PTHR47436">
    <property type="entry name" value="HISTONE-LYSINE N-METHYLTRANSFERASE ATXR2"/>
    <property type="match status" value="1"/>
</dbReference>
<dbReference type="Gene3D" id="2.170.270.10">
    <property type="entry name" value="SET domain"/>
    <property type="match status" value="1"/>
</dbReference>
<dbReference type="SUPFAM" id="SSF82199">
    <property type="entry name" value="SET domain"/>
    <property type="match status" value="2"/>
</dbReference>